<evidence type="ECO:0000256" key="2">
    <source>
        <dbReference type="ARBA" id="ARBA00023110"/>
    </source>
</evidence>
<accession>U6MT99</accession>
<evidence type="ECO:0000313" key="7">
    <source>
        <dbReference type="Proteomes" id="UP000030754"/>
    </source>
</evidence>
<evidence type="ECO:0000256" key="4">
    <source>
        <dbReference type="SAM" id="MobiDB-lite"/>
    </source>
</evidence>
<dbReference type="Pfam" id="PF00160">
    <property type="entry name" value="Pro_isomerase"/>
    <property type="match status" value="1"/>
</dbReference>
<dbReference type="GeneID" id="25473473"/>
<feature type="compositionally biased region" description="Basic and acidic residues" evidence="4">
    <location>
        <begin position="1"/>
        <end position="11"/>
    </location>
</feature>
<dbReference type="EMBL" id="HG724223">
    <property type="protein sequence ID" value="CDJ67241.1"/>
    <property type="molecule type" value="Genomic_DNA"/>
</dbReference>
<reference evidence="6" key="1">
    <citation type="submission" date="2013-10" db="EMBL/GenBank/DDBJ databases">
        <title>Genomic analysis of the causative agents of coccidiosis in chickens.</title>
        <authorList>
            <person name="Reid A.J."/>
            <person name="Blake D."/>
            <person name="Billington K."/>
            <person name="Browne H."/>
            <person name="Dunn M."/>
            <person name="Hung S."/>
            <person name="Kawahara F."/>
            <person name="Miranda-Saavedra D."/>
            <person name="Mourier T."/>
            <person name="Nagra H."/>
            <person name="Otto T.D."/>
            <person name="Rawlings N."/>
            <person name="Sanchez A."/>
            <person name="Sanders M."/>
            <person name="Subramaniam C."/>
            <person name="Tay Y."/>
            <person name="Dear P."/>
            <person name="Doerig C."/>
            <person name="Gruber A."/>
            <person name="Parkinson J."/>
            <person name="Shirley M."/>
            <person name="Wan K.L."/>
            <person name="Berriman M."/>
            <person name="Tomley F."/>
            <person name="Pain A."/>
        </authorList>
    </citation>
    <scope>NUCLEOTIDE SEQUENCE [LARGE SCALE GENOMIC DNA]</scope>
    <source>
        <strain evidence="6">Houghton</strain>
    </source>
</reference>
<proteinExistence type="predicted"/>
<feature type="region of interest" description="Disordered" evidence="4">
    <location>
        <begin position="1"/>
        <end position="44"/>
    </location>
</feature>
<dbReference type="Gene3D" id="2.40.100.10">
    <property type="entry name" value="Cyclophilin-like"/>
    <property type="match status" value="1"/>
</dbReference>
<evidence type="ECO:0000256" key="3">
    <source>
        <dbReference type="ARBA" id="ARBA00023235"/>
    </source>
</evidence>
<dbReference type="GO" id="GO:0003755">
    <property type="term" value="F:peptidyl-prolyl cis-trans isomerase activity"/>
    <property type="evidence" value="ECO:0007669"/>
    <property type="project" value="UniProtKB-KW"/>
</dbReference>
<dbReference type="PANTHER" id="PTHR45625">
    <property type="entry name" value="PEPTIDYL-PROLYL CIS-TRANS ISOMERASE-RELATED"/>
    <property type="match status" value="1"/>
</dbReference>
<dbReference type="SUPFAM" id="SSF50891">
    <property type="entry name" value="Cyclophilin-like"/>
    <property type="match status" value="1"/>
</dbReference>
<reference evidence="6" key="2">
    <citation type="submission" date="2013-10" db="EMBL/GenBank/DDBJ databases">
        <authorList>
            <person name="Aslett M."/>
        </authorList>
    </citation>
    <scope>NUCLEOTIDE SEQUENCE [LARGE SCALE GENOMIC DNA]</scope>
    <source>
        <strain evidence="6">Houghton</strain>
    </source>
</reference>
<dbReference type="RefSeq" id="XP_013435708.1">
    <property type="nucleotide sequence ID" value="XM_013580254.1"/>
</dbReference>
<name>U6MT99_9EIME</name>
<dbReference type="InterPro" id="IPR002130">
    <property type="entry name" value="Cyclophilin-type_PPIase_dom"/>
</dbReference>
<keyword evidence="7" id="KW-1185">Reference proteome</keyword>
<keyword evidence="2" id="KW-0697">Rotamase</keyword>
<dbReference type="OrthoDB" id="271386at2759"/>
<dbReference type="AlphaFoldDB" id="U6MT99"/>
<feature type="compositionally biased region" description="Low complexity" evidence="4">
    <location>
        <begin position="12"/>
        <end position="44"/>
    </location>
</feature>
<dbReference type="InterPro" id="IPR044666">
    <property type="entry name" value="Cyclophilin_A-like"/>
</dbReference>
<sequence length="162" mass="16259">MFTLAETRDRGASSSESAAASAAALPSPSSLILSSRSSSSSSSSSSALSQILSLDPTDASAVAAAAAAAAAPAAAAALAQQRVLLQTSLGPLLLELYWAHAPLCCLNFFLLARRGAFDGCRVLQVAPQWALAGDASDTGRGGASVFGKPFPDEIHPGGWLAS</sequence>
<dbReference type="VEuPathDB" id="ToxoDB:ENH_00033090"/>
<dbReference type="Proteomes" id="UP000030754">
    <property type="component" value="Unassembled WGS sequence"/>
</dbReference>
<gene>
    <name evidence="6" type="ORF">ENH_00033090</name>
</gene>
<feature type="domain" description="PPIase cyclophilin-type" evidence="5">
    <location>
        <begin position="83"/>
        <end position="155"/>
    </location>
</feature>
<organism evidence="6 7">
    <name type="scientific">Eimeria necatrix</name>
    <dbReference type="NCBI Taxonomy" id="51315"/>
    <lineage>
        <taxon>Eukaryota</taxon>
        <taxon>Sar</taxon>
        <taxon>Alveolata</taxon>
        <taxon>Apicomplexa</taxon>
        <taxon>Conoidasida</taxon>
        <taxon>Coccidia</taxon>
        <taxon>Eucoccidiorida</taxon>
        <taxon>Eimeriorina</taxon>
        <taxon>Eimeriidae</taxon>
        <taxon>Eimeria</taxon>
    </lineage>
</organism>
<keyword evidence="3 6" id="KW-0413">Isomerase</keyword>
<protein>
    <recommendedName>
        <fullName evidence="1">peptidylprolyl isomerase</fullName>
        <ecNumber evidence="1">5.2.1.8</ecNumber>
    </recommendedName>
</protein>
<dbReference type="GO" id="GO:0071013">
    <property type="term" value="C:catalytic step 2 spliceosome"/>
    <property type="evidence" value="ECO:0007669"/>
    <property type="project" value="TreeGrafter"/>
</dbReference>
<evidence type="ECO:0000256" key="1">
    <source>
        <dbReference type="ARBA" id="ARBA00013194"/>
    </source>
</evidence>
<evidence type="ECO:0000259" key="5">
    <source>
        <dbReference type="Pfam" id="PF00160"/>
    </source>
</evidence>
<dbReference type="EC" id="5.2.1.8" evidence="1"/>
<dbReference type="PANTHER" id="PTHR45625:SF4">
    <property type="entry name" value="PEPTIDYLPROLYL ISOMERASE DOMAIN AND WD REPEAT-CONTAINING PROTEIN 1"/>
    <property type="match status" value="1"/>
</dbReference>
<evidence type="ECO:0000313" key="6">
    <source>
        <dbReference type="EMBL" id="CDJ67241.1"/>
    </source>
</evidence>
<dbReference type="InterPro" id="IPR029000">
    <property type="entry name" value="Cyclophilin-like_dom_sf"/>
</dbReference>